<dbReference type="AlphaFoldDB" id="A0A401IE87"/>
<reference evidence="2" key="1">
    <citation type="submission" date="2017-05" db="EMBL/GenBank/DDBJ databases">
        <title>Physiological properties and genetic analysis related to exopolysaccharide production of fresh-water unicellular cyanobacterium Aphanothece sacrum, Suizenji Nori, that has been cultured as a food source in Japan.</title>
        <authorList>
            <person name="Kanesaki Y."/>
            <person name="Yoshikawa S."/>
            <person name="Ohki K."/>
        </authorList>
    </citation>
    <scope>NUCLEOTIDE SEQUENCE [LARGE SCALE GENOMIC DNA]</scope>
    <source>
        <strain evidence="2">FPU1</strain>
    </source>
</reference>
<accession>A0A401IE87</accession>
<proteinExistence type="predicted"/>
<dbReference type="Gene3D" id="1.10.1220.10">
    <property type="entry name" value="Met repressor-like"/>
    <property type="match status" value="1"/>
</dbReference>
<dbReference type="OrthoDB" id="583047at2"/>
<evidence type="ECO:0000313" key="2">
    <source>
        <dbReference type="Proteomes" id="UP000287247"/>
    </source>
</evidence>
<dbReference type="Proteomes" id="UP000287247">
    <property type="component" value="Unassembled WGS sequence"/>
</dbReference>
<gene>
    <name evidence="1" type="ORF">AsFPU1_0983</name>
</gene>
<protein>
    <submittedName>
        <fullName evidence="1">CopG family transcriptional regulator</fullName>
    </submittedName>
</protein>
<name>A0A401IE87_APHSA</name>
<dbReference type="InterPro" id="IPR013321">
    <property type="entry name" value="Arc_rbn_hlx_hlx"/>
</dbReference>
<dbReference type="RefSeq" id="WP_124978310.1">
    <property type="nucleotide sequence ID" value="NZ_BDQK01000003.1"/>
</dbReference>
<dbReference type="GO" id="GO:0006355">
    <property type="term" value="P:regulation of DNA-templated transcription"/>
    <property type="evidence" value="ECO:0007669"/>
    <property type="project" value="InterPro"/>
</dbReference>
<dbReference type="EMBL" id="BDQK01000003">
    <property type="protein sequence ID" value="GBF79587.1"/>
    <property type="molecule type" value="Genomic_DNA"/>
</dbReference>
<organism evidence="1 2">
    <name type="scientific">Aphanothece sacrum FPU1</name>
    <dbReference type="NCBI Taxonomy" id="1920663"/>
    <lineage>
        <taxon>Bacteria</taxon>
        <taxon>Bacillati</taxon>
        <taxon>Cyanobacteriota</taxon>
        <taxon>Cyanophyceae</taxon>
        <taxon>Oscillatoriophycideae</taxon>
        <taxon>Chroococcales</taxon>
        <taxon>Aphanothecaceae</taxon>
        <taxon>Aphanothece</taxon>
    </lineage>
</organism>
<evidence type="ECO:0000313" key="1">
    <source>
        <dbReference type="EMBL" id="GBF79587.1"/>
    </source>
</evidence>
<dbReference type="NCBIfam" id="NF047399">
    <property type="entry name" value="BrnA_antitoxin_add"/>
    <property type="match status" value="1"/>
</dbReference>
<comment type="caution">
    <text evidence="1">The sequence shown here is derived from an EMBL/GenBank/DDBJ whole genome shotgun (WGS) entry which is preliminary data.</text>
</comment>
<sequence>MNNISIDELEEKIEAGEEIIDRYFDVSTTRVGTPHEMIPRRKQNLIITNIDLPQSMVNELDTMATELNINREAVIKMMLRRSLDEHHIAKNRL</sequence>
<keyword evidence="2" id="KW-1185">Reference proteome</keyword>